<sequence length="220" mass="23817">MVTTEIFTMALAPGSDVGDPTTNAALIAWESFETIAKANGGHKINFGTQRESSQTFEVFINWEDLKAHEAFNSGESYPAFAKRFQTFSGGKPRIIHVDFQPEGALDKTITAPVTEVATFIFGPDGAPSGYGAGVEKFGAAIEAAGIHGFLGAAYGFTVEEVEHDGKKGKAAVLTVGWDSVDAHLQFRETETFKNHIHLLRDGIVTAEMHHVQFLEFLPAQ</sequence>
<accession>A0A6J3LZZ6</accession>
<evidence type="ECO:0008006" key="3">
    <source>
        <dbReference type="Google" id="ProtNLM"/>
    </source>
</evidence>
<reference evidence="2" key="2">
    <citation type="submission" date="2020-04" db="EMBL/GenBank/DDBJ databases">
        <authorList>
            <consortium name="NCBI Genome Project"/>
        </authorList>
    </citation>
    <scope>NUCLEOTIDE SEQUENCE</scope>
    <source>
        <strain evidence="2">CBS 342.82</strain>
    </source>
</reference>
<dbReference type="GeneID" id="54365636"/>
<reference evidence="2" key="1">
    <citation type="submission" date="2020-01" db="EMBL/GenBank/DDBJ databases">
        <authorList>
            <consortium name="DOE Joint Genome Institute"/>
            <person name="Haridas S."/>
            <person name="Albert R."/>
            <person name="Binder M."/>
            <person name="Bloem J."/>
            <person name="Labutti K."/>
            <person name="Salamov A."/>
            <person name="Andreopoulos B."/>
            <person name="Baker S.E."/>
            <person name="Barry K."/>
            <person name="Bills G."/>
            <person name="Bluhm B.H."/>
            <person name="Cannon C."/>
            <person name="Castanera R."/>
            <person name="Culley D.E."/>
            <person name="Daum C."/>
            <person name="Ezra D."/>
            <person name="Gonzalez J.B."/>
            <person name="Henrissat B."/>
            <person name="Kuo A."/>
            <person name="Liang C."/>
            <person name="Lipzen A."/>
            <person name="Lutzoni F."/>
            <person name="Magnuson J."/>
            <person name="Mondo S."/>
            <person name="Nolan M."/>
            <person name="Ohm R."/>
            <person name="Pangilinan J."/>
            <person name="Park H.-J."/>
            <person name="Ramirez L."/>
            <person name="Alfaro M."/>
            <person name="Sun H."/>
            <person name="Tritt A."/>
            <person name="Yoshinaga Y."/>
            <person name="Zwiers L.-H."/>
            <person name="Turgeon B.G."/>
            <person name="Goodwin S.B."/>
            <person name="Spatafora J.W."/>
            <person name="Crous P.W."/>
            <person name="Grigoriev I.V."/>
        </authorList>
    </citation>
    <scope>NUCLEOTIDE SEQUENCE</scope>
    <source>
        <strain evidence="2">CBS 342.82</strain>
    </source>
</reference>
<name>A0A6J3LZZ6_9PEZI</name>
<evidence type="ECO:0000313" key="1">
    <source>
        <dbReference type="Proteomes" id="UP000504637"/>
    </source>
</evidence>
<reference evidence="2" key="3">
    <citation type="submission" date="2025-08" db="UniProtKB">
        <authorList>
            <consortium name="RefSeq"/>
        </authorList>
    </citation>
    <scope>IDENTIFICATION</scope>
    <source>
        <strain evidence="2">CBS 342.82</strain>
    </source>
</reference>
<dbReference type="Proteomes" id="UP000504637">
    <property type="component" value="Unplaced"/>
</dbReference>
<proteinExistence type="predicted"/>
<keyword evidence="1" id="KW-1185">Reference proteome</keyword>
<dbReference type="AlphaFoldDB" id="A0A6J3LZZ6"/>
<evidence type="ECO:0000313" key="2">
    <source>
        <dbReference type="RefSeq" id="XP_033458367.1"/>
    </source>
</evidence>
<dbReference type="RefSeq" id="XP_033458367.1">
    <property type="nucleotide sequence ID" value="XM_033607837.1"/>
</dbReference>
<dbReference type="OrthoDB" id="3830579at2759"/>
<dbReference type="Gene3D" id="3.30.70.100">
    <property type="match status" value="2"/>
</dbReference>
<organism evidence="2">
    <name type="scientific">Dissoconium aciculare CBS 342.82</name>
    <dbReference type="NCBI Taxonomy" id="1314786"/>
    <lineage>
        <taxon>Eukaryota</taxon>
        <taxon>Fungi</taxon>
        <taxon>Dikarya</taxon>
        <taxon>Ascomycota</taxon>
        <taxon>Pezizomycotina</taxon>
        <taxon>Dothideomycetes</taxon>
        <taxon>Dothideomycetidae</taxon>
        <taxon>Mycosphaerellales</taxon>
        <taxon>Dissoconiaceae</taxon>
        <taxon>Dissoconium</taxon>
    </lineage>
</organism>
<protein>
    <recommendedName>
        <fullName evidence="3">ABM domain-containing protein</fullName>
    </recommendedName>
</protein>
<gene>
    <name evidence="2" type="ORF">K489DRAFT_411702</name>
</gene>